<dbReference type="GO" id="GO:0006508">
    <property type="term" value="P:proteolysis"/>
    <property type="evidence" value="ECO:0007669"/>
    <property type="project" value="UniProtKB-KW"/>
</dbReference>
<accession>L2FMC9</accession>
<evidence type="ECO:0000313" key="3">
    <source>
        <dbReference type="Proteomes" id="UP000011096"/>
    </source>
</evidence>
<dbReference type="InParanoid" id="L2FMC9"/>
<dbReference type="HOGENOM" id="CLU_1844937_0_0_1"/>
<dbReference type="EMBL" id="KB020997">
    <property type="protein sequence ID" value="ELA27216.1"/>
    <property type="molecule type" value="Genomic_DNA"/>
</dbReference>
<sequence length="139" mass="15558">MPLTSTLKALNGLANVGAKSPLAPLWKQLRVDFFAKHDQVIDRKAPSFAFEEWALNNVHEKVLAWATDDIYIDGNTTLKHEVLRRWKPSLEHLSTSLGVLAFLFDTEVIGSRSCCEALCKLCRTTPTLTLGALFARFVE</sequence>
<organism evidence="1">
    <name type="scientific">Colletotrichum fructicola (strain Nara gc5)</name>
    <name type="common">Anthracnose fungus</name>
    <name type="synonym">Colletotrichum gloeosporioides (strain Nara gc5)</name>
    <dbReference type="NCBI Taxonomy" id="1213859"/>
    <lineage>
        <taxon>Eukaryota</taxon>
        <taxon>Fungi</taxon>
        <taxon>Dikarya</taxon>
        <taxon>Ascomycota</taxon>
        <taxon>Pezizomycotina</taxon>
        <taxon>Sordariomycetes</taxon>
        <taxon>Hypocreomycetidae</taxon>
        <taxon>Glomerellales</taxon>
        <taxon>Glomerellaceae</taxon>
        <taxon>Colletotrichum</taxon>
        <taxon>Colletotrichum gloeosporioides species complex</taxon>
    </lineage>
</organism>
<reference evidence="1" key="1">
    <citation type="submission" date="2012-08" db="EMBL/GenBank/DDBJ databases">
        <title>Genome analysis of Colletotrichum orbiculare and Colletotrichum fructicola.</title>
        <authorList>
            <person name="Gan P.H.P."/>
            <person name="Ikeda K."/>
            <person name="Irieda H."/>
            <person name="Narusaka M."/>
            <person name="O'Connell R.J."/>
            <person name="Narusaka Y."/>
            <person name="Takano Y."/>
            <person name="Kubo Y."/>
            <person name="Shirasu K."/>
        </authorList>
    </citation>
    <scope>NUCLEOTIDE SEQUENCE</scope>
    <source>
        <strain evidence="1">Nara gc5</strain>
    </source>
</reference>
<reference evidence="2 3" key="2">
    <citation type="submission" date="2012-08" db="EMBL/GenBank/DDBJ databases">
        <authorList>
            <person name="Gan P.H.P."/>
            <person name="Ikeda K."/>
            <person name="Irieda H."/>
            <person name="Narusaka M."/>
            <person name="O'Connell R.J."/>
            <person name="Narusaka Y."/>
            <person name="Takano Y."/>
            <person name="Kubo Y."/>
            <person name="Shirasu K."/>
        </authorList>
    </citation>
    <scope>NUCLEOTIDE SEQUENCE [LARGE SCALE GENOMIC DNA]</scope>
    <source>
        <strain evidence="2 3">Nara gc5</strain>
    </source>
</reference>
<dbReference type="Proteomes" id="UP000011096">
    <property type="component" value="Unassembled WGS sequence"/>
</dbReference>
<keyword evidence="1" id="KW-0645">Protease</keyword>
<dbReference type="GO" id="GO:0008233">
    <property type="term" value="F:peptidase activity"/>
    <property type="evidence" value="ECO:0007669"/>
    <property type="project" value="UniProtKB-KW"/>
</dbReference>
<evidence type="ECO:0000313" key="2">
    <source>
        <dbReference type="EMBL" id="KAF4474161.1"/>
    </source>
</evidence>
<keyword evidence="3" id="KW-1185">Reference proteome</keyword>
<dbReference type="EMBL" id="ANPB02000011">
    <property type="protein sequence ID" value="KAF4474161.1"/>
    <property type="molecule type" value="Genomic_DNA"/>
</dbReference>
<reference evidence="2 3" key="3">
    <citation type="submission" date="2020-04" db="EMBL/GenBank/DDBJ databases">
        <title>Genome sequencing and assembly of multiple isolates from the Colletotrichum gloeosporioides species complex.</title>
        <authorList>
            <person name="Gan P."/>
            <person name="Shirasu K."/>
        </authorList>
    </citation>
    <scope>NUCLEOTIDE SEQUENCE [LARGE SCALE GENOMIC DNA]</scope>
    <source>
        <strain evidence="2 3">Nara gc5</strain>
    </source>
</reference>
<name>L2FMC9_COLFN</name>
<gene>
    <name evidence="1" type="ORF">CGGC5_11907</name>
    <name evidence="2" type="ORF">CGGC5_v017167</name>
</gene>
<keyword evidence="1" id="KW-0378">Hydrolase</keyword>
<protein>
    <submittedName>
        <fullName evidence="1">Ulp1 protease family protein</fullName>
    </submittedName>
</protein>
<evidence type="ECO:0000313" key="1">
    <source>
        <dbReference type="EMBL" id="ELA27216.1"/>
    </source>
</evidence>
<dbReference type="AlphaFoldDB" id="L2FMC9"/>
<proteinExistence type="predicted"/>
<dbReference type="STRING" id="1213859.L2FMC9"/>